<dbReference type="AlphaFoldDB" id="A0A2D0J3J1"/>
<accession>A0A2D0J3J1</accession>
<name>A0A2D0J3J1_XENBU</name>
<dbReference type="EMBL" id="NIBS01000003">
    <property type="protein sequence ID" value="PHM28933.1"/>
    <property type="molecule type" value="Genomic_DNA"/>
</dbReference>
<sequence>MKVQIIMPSITSLMSGAEITNQIKGLMLPPGYRMVRVDRRLSDWISQSHFELALVNDASKEVAYYNRVVIQSDVVLNCRPVTQILVWRIRTPQHRAVLRDLAGKVFLIISLNDIMSLYQI</sequence>
<evidence type="ECO:0000313" key="1">
    <source>
        <dbReference type="EMBL" id="PHM28933.1"/>
    </source>
</evidence>
<reference evidence="1 2" key="1">
    <citation type="journal article" date="2017" name="Nat. Microbiol.">
        <title>Natural product diversity associated with the nematode symbionts Photorhabdus and Xenorhabdus.</title>
        <authorList>
            <person name="Tobias N.J."/>
            <person name="Wolff H."/>
            <person name="Djahanschiri B."/>
            <person name="Grundmann F."/>
            <person name="Kronenwerth M."/>
            <person name="Shi Y.M."/>
            <person name="Simonyi S."/>
            <person name="Grun P."/>
            <person name="Shapiro-Ilan D."/>
            <person name="Pidot S.J."/>
            <person name="Stinear T.P."/>
            <person name="Ebersberger I."/>
            <person name="Bode H.B."/>
        </authorList>
    </citation>
    <scope>NUCLEOTIDE SEQUENCE [LARGE SCALE GENOMIC DNA]</scope>
    <source>
        <strain evidence="1 2">DSM 16342</strain>
    </source>
</reference>
<proteinExistence type="predicted"/>
<dbReference type="Proteomes" id="UP000225833">
    <property type="component" value="Unassembled WGS sequence"/>
</dbReference>
<organism evidence="1 2">
    <name type="scientific">Xenorhabdus budapestensis</name>
    <dbReference type="NCBI Taxonomy" id="290110"/>
    <lineage>
        <taxon>Bacteria</taxon>
        <taxon>Pseudomonadati</taxon>
        <taxon>Pseudomonadota</taxon>
        <taxon>Gammaproteobacteria</taxon>
        <taxon>Enterobacterales</taxon>
        <taxon>Morganellaceae</taxon>
        <taxon>Xenorhabdus</taxon>
    </lineage>
</organism>
<evidence type="ECO:0000313" key="2">
    <source>
        <dbReference type="Proteomes" id="UP000225833"/>
    </source>
</evidence>
<protein>
    <submittedName>
        <fullName evidence="1">Phage protein</fullName>
    </submittedName>
</protein>
<comment type="caution">
    <text evidence="1">The sequence shown here is derived from an EMBL/GenBank/DDBJ whole genome shotgun (WGS) entry which is preliminary data.</text>
</comment>
<gene>
    <name evidence="1" type="ORF">Xbud_01022</name>
</gene>